<dbReference type="Pfam" id="PF01695">
    <property type="entry name" value="IstB_IS21"/>
    <property type="match status" value="1"/>
</dbReference>
<dbReference type="RefSeq" id="WP_038283992.1">
    <property type="nucleotide sequence ID" value="NZ_JPME01000028.1"/>
</dbReference>
<evidence type="ECO:0000259" key="2">
    <source>
        <dbReference type="SMART" id="SM00382"/>
    </source>
</evidence>
<feature type="domain" description="AAA+ ATPase" evidence="2">
    <location>
        <begin position="182"/>
        <end position="315"/>
    </location>
</feature>
<evidence type="ECO:0000313" key="4">
    <source>
        <dbReference type="Proteomes" id="UP000028525"/>
    </source>
</evidence>
<dbReference type="STRING" id="29354.IO98_19985"/>
<protein>
    <submittedName>
        <fullName evidence="3">DNA replication protein DnaC</fullName>
    </submittedName>
</protein>
<dbReference type="InterPro" id="IPR027417">
    <property type="entry name" value="P-loop_NTPase"/>
</dbReference>
<dbReference type="InterPro" id="IPR003593">
    <property type="entry name" value="AAA+_ATPase"/>
</dbReference>
<dbReference type="OrthoDB" id="9776217at2"/>
<comment type="caution">
    <text evidence="3">The sequence shown here is derived from an EMBL/GenBank/DDBJ whole genome shotgun (WGS) entry which is preliminary data.</text>
</comment>
<dbReference type="Proteomes" id="UP000028525">
    <property type="component" value="Unassembled WGS sequence"/>
</dbReference>
<feature type="coiled-coil region" evidence="1">
    <location>
        <begin position="52"/>
        <end position="86"/>
    </location>
</feature>
<dbReference type="AlphaFoldDB" id="A0A084JG66"/>
<keyword evidence="1" id="KW-0175">Coiled coil</keyword>
<gene>
    <name evidence="3" type="ORF">IO98_19985</name>
</gene>
<evidence type="ECO:0000256" key="1">
    <source>
        <dbReference type="SAM" id="Coils"/>
    </source>
</evidence>
<reference evidence="3 4" key="1">
    <citation type="submission" date="2014-07" db="EMBL/GenBank/DDBJ databases">
        <title>Draft genome of Clostridium celerecrescens 152B isolated from sediments associated with methane hydrate from Krishna Godavari basin.</title>
        <authorList>
            <person name="Honkalas V.S."/>
            <person name="Dabir A.P."/>
            <person name="Arora P."/>
            <person name="Dhakephalkar P.K."/>
        </authorList>
    </citation>
    <scope>NUCLEOTIDE SEQUENCE [LARGE SCALE GENOMIC DNA]</scope>
    <source>
        <strain evidence="3 4">152B</strain>
    </source>
</reference>
<sequence length="331" mass="38553">MALSNSQYDAIMRAYGQQQFKNRHEQEERIAEVYRRIPVIKELDDFISTSAVASARRLLEGDQGALKDLRNEIADLREQKSVLLKAAGYSADYMEMQYRCPDCKDTGYADGTKCHCFRQSEMKYLYAQSNIEQIIAVENFDTLSYEFFDDTRVVPVLNRTVKQYMGQVVETCKNFVKEFSQEHGNLLFTGPTGVGKTFLTNCIAKELIDRYYSVIYLSANDLFEVFSKNRFDYQDEEDMKGMYQYILDCDLLIIDDLGTELNNSFTSSELFYCINERLNSSKSTIISTNHPINELRDRYTERVTSRLISRYTVIPLYGDDIRIRKKEKRSN</sequence>
<proteinExistence type="predicted"/>
<evidence type="ECO:0000313" key="3">
    <source>
        <dbReference type="EMBL" id="KEZ87950.1"/>
    </source>
</evidence>
<keyword evidence="4" id="KW-1185">Reference proteome</keyword>
<dbReference type="CDD" id="cd00009">
    <property type="entry name" value="AAA"/>
    <property type="match status" value="1"/>
</dbReference>
<dbReference type="SUPFAM" id="SSF52540">
    <property type="entry name" value="P-loop containing nucleoside triphosphate hydrolases"/>
    <property type="match status" value="1"/>
</dbReference>
<dbReference type="GO" id="GO:0006260">
    <property type="term" value="P:DNA replication"/>
    <property type="evidence" value="ECO:0007669"/>
    <property type="project" value="TreeGrafter"/>
</dbReference>
<dbReference type="EMBL" id="JPME01000028">
    <property type="protein sequence ID" value="KEZ87950.1"/>
    <property type="molecule type" value="Genomic_DNA"/>
</dbReference>
<accession>A0A084JG66</accession>
<dbReference type="NCBIfam" id="NF005304">
    <property type="entry name" value="PRK06835.1"/>
    <property type="match status" value="1"/>
</dbReference>
<dbReference type="GO" id="GO:0005524">
    <property type="term" value="F:ATP binding"/>
    <property type="evidence" value="ECO:0007669"/>
    <property type="project" value="InterPro"/>
</dbReference>
<dbReference type="Gene3D" id="3.40.50.300">
    <property type="entry name" value="P-loop containing nucleotide triphosphate hydrolases"/>
    <property type="match status" value="1"/>
</dbReference>
<dbReference type="SMART" id="SM00382">
    <property type="entry name" value="AAA"/>
    <property type="match status" value="1"/>
</dbReference>
<dbReference type="InterPro" id="IPR002611">
    <property type="entry name" value="IstB_ATP-bd"/>
</dbReference>
<dbReference type="PANTHER" id="PTHR30050:SF4">
    <property type="entry name" value="ATP-BINDING PROTEIN RV3427C IN INSERTION SEQUENCE-RELATED"/>
    <property type="match status" value="1"/>
</dbReference>
<organism evidence="3 4">
    <name type="scientific">Lacrimispora celerecrescens</name>
    <dbReference type="NCBI Taxonomy" id="29354"/>
    <lineage>
        <taxon>Bacteria</taxon>
        <taxon>Bacillati</taxon>
        <taxon>Bacillota</taxon>
        <taxon>Clostridia</taxon>
        <taxon>Lachnospirales</taxon>
        <taxon>Lachnospiraceae</taxon>
        <taxon>Lacrimispora</taxon>
    </lineage>
</organism>
<name>A0A084JG66_9FIRM</name>
<dbReference type="PANTHER" id="PTHR30050">
    <property type="entry name" value="CHROMOSOMAL REPLICATION INITIATOR PROTEIN DNAA"/>
    <property type="match status" value="1"/>
</dbReference>